<evidence type="ECO:0000259" key="5">
    <source>
        <dbReference type="Pfam" id="PF02662"/>
    </source>
</evidence>
<dbReference type="GO" id="GO:0046872">
    <property type="term" value="F:metal ion binding"/>
    <property type="evidence" value="ECO:0007669"/>
    <property type="project" value="UniProtKB-KW"/>
</dbReference>
<protein>
    <submittedName>
        <fullName evidence="6">Hydrogenase iron-sulfur subunit</fullName>
    </submittedName>
</protein>
<evidence type="ECO:0000313" key="6">
    <source>
        <dbReference type="EMBL" id="MSS14812.1"/>
    </source>
</evidence>
<evidence type="ECO:0000256" key="2">
    <source>
        <dbReference type="ARBA" id="ARBA00023002"/>
    </source>
</evidence>
<evidence type="ECO:0000256" key="3">
    <source>
        <dbReference type="ARBA" id="ARBA00023004"/>
    </source>
</evidence>
<keyword evidence="3" id="KW-0408">Iron</keyword>
<accession>A0A6L5X8P0</accession>
<dbReference type="GO" id="GO:0016491">
    <property type="term" value="F:oxidoreductase activity"/>
    <property type="evidence" value="ECO:0007669"/>
    <property type="project" value="UniProtKB-KW"/>
</dbReference>
<dbReference type="Proteomes" id="UP000481852">
    <property type="component" value="Unassembled WGS sequence"/>
</dbReference>
<dbReference type="EMBL" id="VULZ01000006">
    <property type="protein sequence ID" value="MSS14812.1"/>
    <property type="molecule type" value="Genomic_DNA"/>
</dbReference>
<keyword evidence="7" id="KW-1185">Reference proteome</keyword>
<dbReference type="Pfam" id="PF02662">
    <property type="entry name" value="FlpD"/>
    <property type="match status" value="1"/>
</dbReference>
<keyword evidence="4" id="KW-0411">Iron-sulfur</keyword>
<gene>
    <name evidence="6" type="ORF">FYJ35_07100</name>
</gene>
<dbReference type="RefSeq" id="WP_154525151.1">
    <property type="nucleotide sequence ID" value="NZ_JAQYJL010000003.1"/>
</dbReference>
<reference evidence="6 7" key="1">
    <citation type="submission" date="2019-08" db="EMBL/GenBank/DDBJ databases">
        <title>In-depth cultivation of the pig gut microbiome towards novel bacterial diversity and tailored functional studies.</title>
        <authorList>
            <person name="Wylensek D."/>
            <person name="Hitch T.C.A."/>
            <person name="Clavel T."/>
        </authorList>
    </citation>
    <scope>NUCLEOTIDE SEQUENCE [LARGE SCALE GENOMIC DNA]</scope>
    <source>
        <strain evidence="6 7">Oil+RF-744-WCA-WT-11</strain>
    </source>
</reference>
<sequence>MLEKENLAYLGEADAKKENTFTPKIVAFCCNWCSYAGADLAGNNRADYPADIKIIRVPCSGRVNPLFIMRAFEKGADGVIICGCHPGDCHYTTGNYYTRRRMALLISMLDYLGVDKGRVRVEWVSASEGARFASIMNEFADTIKNLGRNVRLEDIRCRN</sequence>
<evidence type="ECO:0000256" key="1">
    <source>
        <dbReference type="ARBA" id="ARBA00022723"/>
    </source>
</evidence>
<keyword evidence="1" id="KW-0479">Metal-binding</keyword>
<organism evidence="6 7">
    <name type="scientific">Porcincola intestinalis</name>
    <dbReference type="NCBI Taxonomy" id="2606632"/>
    <lineage>
        <taxon>Bacteria</taxon>
        <taxon>Bacillati</taxon>
        <taxon>Bacillota</taxon>
        <taxon>Clostridia</taxon>
        <taxon>Lachnospirales</taxon>
        <taxon>Lachnospiraceae</taxon>
        <taxon>Porcincola</taxon>
    </lineage>
</organism>
<dbReference type="InterPro" id="IPR003813">
    <property type="entry name" value="MvhD/FlpD"/>
</dbReference>
<comment type="caution">
    <text evidence="6">The sequence shown here is derived from an EMBL/GenBank/DDBJ whole genome shotgun (WGS) entry which is preliminary data.</text>
</comment>
<feature type="domain" description="F420-non-reducing hydrogenase iron-sulfur subunit D" evidence="5">
    <location>
        <begin position="25"/>
        <end position="147"/>
    </location>
</feature>
<keyword evidence="2" id="KW-0560">Oxidoreductase</keyword>
<dbReference type="AlphaFoldDB" id="A0A6L5X8P0"/>
<evidence type="ECO:0000256" key="4">
    <source>
        <dbReference type="ARBA" id="ARBA00023014"/>
    </source>
</evidence>
<evidence type="ECO:0000313" key="7">
    <source>
        <dbReference type="Proteomes" id="UP000481852"/>
    </source>
</evidence>
<name>A0A6L5X8P0_9FIRM</name>
<proteinExistence type="predicted"/>
<dbReference type="GO" id="GO:0051536">
    <property type="term" value="F:iron-sulfur cluster binding"/>
    <property type="evidence" value="ECO:0007669"/>
    <property type="project" value="UniProtKB-KW"/>
</dbReference>